<dbReference type="PANTHER" id="PTHR23292">
    <property type="entry name" value="LIPOPOLYSACCHARIDE-INDUCED TUMOR NECROSIS FACTOR-ALPHA FACTOR"/>
    <property type="match status" value="1"/>
</dbReference>
<evidence type="ECO:0000256" key="3">
    <source>
        <dbReference type="ARBA" id="ARBA00022723"/>
    </source>
</evidence>
<name>A0A8S1R1D3_9CILI</name>
<feature type="region of interest" description="Disordered" evidence="6">
    <location>
        <begin position="1"/>
        <end position="65"/>
    </location>
</feature>
<dbReference type="InterPro" id="IPR037519">
    <property type="entry name" value="LITAF_fam"/>
</dbReference>
<dbReference type="GO" id="GO:0008270">
    <property type="term" value="F:zinc ion binding"/>
    <property type="evidence" value="ECO:0007669"/>
    <property type="project" value="TreeGrafter"/>
</dbReference>
<keyword evidence="4" id="KW-0862">Zinc</keyword>
<dbReference type="Pfam" id="PF10601">
    <property type="entry name" value="zf-LITAF-like"/>
    <property type="match status" value="1"/>
</dbReference>
<evidence type="ECO:0000259" key="8">
    <source>
        <dbReference type="PROSITE" id="PS51837"/>
    </source>
</evidence>
<dbReference type="AlphaFoldDB" id="A0A8S1R1D3"/>
<dbReference type="PROSITE" id="PS51837">
    <property type="entry name" value="LITAF"/>
    <property type="match status" value="1"/>
</dbReference>
<accession>A0A8S1R1D3</accession>
<keyword evidence="11" id="KW-1185">Reference proteome</keyword>
<keyword evidence="3" id="KW-0479">Metal-binding</keyword>
<dbReference type="GO" id="GO:0016020">
    <property type="term" value="C:membrane"/>
    <property type="evidence" value="ECO:0007669"/>
    <property type="project" value="UniProtKB-SubCell"/>
</dbReference>
<keyword evidence="5 7" id="KW-0472">Membrane</keyword>
<protein>
    <recommendedName>
        <fullName evidence="8">LITAF domain-containing protein</fullName>
    </recommendedName>
</protein>
<keyword evidence="7" id="KW-1133">Transmembrane helix</keyword>
<evidence type="ECO:0000256" key="4">
    <source>
        <dbReference type="ARBA" id="ARBA00022833"/>
    </source>
</evidence>
<dbReference type="Proteomes" id="UP000692954">
    <property type="component" value="Unassembled WGS sequence"/>
</dbReference>
<feature type="domain" description="LITAF" evidence="8">
    <location>
        <begin position="77"/>
        <end position="160"/>
    </location>
</feature>
<reference evidence="9" key="1">
    <citation type="submission" date="2021-01" db="EMBL/GenBank/DDBJ databases">
        <authorList>
            <consortium name="Genoscope - CEA"/>
            <person name="William W."/>
        </authorList>
    </citation>
    <scope>NUCLEOTIDE SEQUENCE</scope>
</reference>
<comment type="similarity">
    <text evidence="2">Belongs to the CDIP1/LITAF family.</text>
</comment>
<dbReference type="InterPro" id="IPR006629">
    <property type="entry name" value="LITAF"/>
</dbReference>
<dbReference type="EMBL" id="CAJJDN010000135">
    <property type="protein sequence ID" value="CAD8121912.1"/>
    <property type="molecule type" value="Genomic_DNA"/>
</dbReference>
<comment type="caution">
    <text evidence="9">The sequence shown here is derived from an EMBL/GenBank/DDBJ whole genome shotgun (WGS) entry which is preliminary data.</text>
</comment>
<proteinExistence type="inferred from homology"/>
<evidence type="ECO:0000256" key="1">
    <source>
        <dbReference type="ARBA" id="ARBA00004170"/>
    </source>
</evidence>
<evidence type="ECO:0000256" key="5">
    <source>
        <dbReference type="ARBA" id="ARBA00023136"/>
    </source>
</evidence>
<keyword evidence="7" id="KW-0812">Transmembrane</keyword>
<feature type="compositionally biased region" description="Pro residues" evidence="6">
    <location>
        <begin position="30"/>
        <end position="42"/>
    </location>
</feature>
<dbReference type="EMBL" id="CAJJDN010000135">
    <property type="protein sequence ID" value="CAD8121911.1"/>
    <property type="molecule type" value="Genomic_DNA"/>
</dbReference>
<dbReference type="SMART" id="SM00714">
    <property type="entry name" value="LITAF"/>
    <property type="match status" value="1"/>
</dbReference>
<organism evidence="9 11">
    <name type="scientific">Paramecium sonneborni</name>
    <dbReference type="NCBI Taxonomy" id="65129"/>
    <lineage>
        <taxon>Eukaryota</taxon>
        <taxon>Sar</taxon>
        <taxon>Alveolata</taxon>
        <taxon>Ciliophora</taxon>
        <taxon>Intramacronucleata</taxon>
        <taxon>Oligohymenophorea</taxon>
        <taxon>Peniculida</taxon>
        <taxon>Parameciidae</taxon>
        <taxon>Paramecium</taxon>
    </lineage>
</organism>
<gene>
    <name evidence="9" type="ORF">PSON_ATCC_30995.1.T1350054</name>
    <name evidence="10" type="ORF">PSON_ATCC_30995.1.T1350055</name>
</gene>
<evidence type="ECO:0000256" key="2">
    <source>
        <dbReference type="ARBA" id="ARBA00005975"/>
    </source>
</evidence>
<dbReference type="PANTHER" id="PTHR23292:SF6">
    <property type="entry name" value="FI16602P1-RELATED"/>
    <property type="match status" value="1"/>
</dbReference>
<sequence>MQQDNSKAYLIEERQQDYYQEPAKQQMQYPPLPTYTPPPTYPPQAQQQQFSAPQNVPYQTAPPQQGQPQIIVVNQGNDNPHSVMLCNQSKFPILITCPYCKKEGITRIEFVAGSGTWLCCYLLFLFCYPLCCWIPFVSDSCRDANHMCNTCGALVGSCPYKVCG</sequence>
<evidence type="ECO:0000256" key="6">
    <source>
        <dbReference type="SAM" id="MobiDB-lite"/>
    </source>
</evidence>
<evidence type="ECO:0000313" key="11">
    <source>
        <dbReference type="Proteomes" id="UP000692954"/>
    </source>
</evidence>
<evidence type="ECO:0000313" key="9">
    <source>
        <dbReference type="EMBL" id="CAD8121911.1"/>
    </source>
</evidence>
<evidence type="ECO:0000256" key="7">
    <source>
        <dbReference type="SAM" id="Phobius"/>
    </source>
</evidence>
<dbReference type="OrthoDB" id="305631at2759"/>
<comment type="subcellular location">
    <subcellularLocation>
        <location evidence="1">Membrane</location>
        <topology evidence="1">Peripheral membrane protein</topology>
    </subcellularLocation>
</comment>
<feature type="transmembrane region" description="Helical" evidence="7">
    <location>
        <begin position="110"/>
        <end position="136"/>
    </location>
</feature>
<evidence type="ECO:0000313" key="10">
    <source>
        <dbReference type="EMBL" id="CAD8121912.1"/>
    </source>
</evidence>